<dbReference type="EMBL" id="CP009810">
    <property type="protein sequence ID" value="ATZ51181.1"/>
    <property type="molecule type" value="Genomic_DNA"/>
</dbReference>
<name>A0A384JL32_BOTFB</name>
<organism evidence="2 3">
    <name type="scientific">Botryotinia fuckeliana (strain B05.10)</name>
    <name type="common">Noble rot fungus</name>
    <name type="synonym">Botrytis cinerea</name>
    <dbReference type="NCBI Taxonomy" id="332648"/>
    <lineage>
        <taxon>Eukaryota</taxon>
        <taxon>Fungi</taxon>
        <taxon>Dikarya</taxon>
        <taxon>Ascomycota</taxon>
        <taxon>Pezizomycotina</taxon>
        <taxon>Leotiomycetes</taxon>
        <taxon>Helotiales</taxon>
        <taxon>Sclerotiniaceae</taxon>
        <taxon>Botrytis</taxon>
    </lineage>
</organism>
<feature type="region of interest" description="Disordered" evidence="1">
    <location>
        <begin position="153"/>
        <end position="205"/>
    </location>
</feature>
<evidence type="ECO:0000313" key="3">
    <source>
        <dbReference type="Proteomes" id="UP000001798"/>
    </source>
</evidence>
<dbReference type="OMA" id="GMELECL"/>
<evidence type="ECO:0000256" key="1">
    <source>
        <dbReference type="SAM" id="MobiDB-lite"/>
    </source>
</evidence>
<keyword evidence="3" id="KW-1185">Reference proteome</keyword>
<proteinExistence type="predicted"/>
<dbReference type="OrthoDB" id="3557253at2759"/>
<dbReference type="Proteomes" id="UP000001798">
    <property type="component" value="Chromosome 6"/>
</dbReference>
<reference evidence="2 3" key="1">
    <citation type="journal article" date="2011" name="PLoS Genet.">
        <title>Genomic analysis of the necrotrophic fungal pathogens Sclerotinia sclerotiorum and Botrytis cinerea.</title>
        <authorList>
            <person name="Amselem J."/>
            <person name="Cuomo C.A."/>
            <person name="van Kan J.A."/>
            <person name="Viaud M."/>
            <person name="Benito E.P."/>
            <person name="Couloux A."/>
            <person name="Coutinho P.M."/>
            <person name="de Vries R.P."/>
            <person name="Dyer P.S."/>
            <person name="Fillinger S."/>
            <person name="Fournier E."/>
            <person name="Gout L."/>
            <person name="Hahn M."/>
            <person name="Kohn L."/>
            <person name="Lapalu N."/>
            <person name="Plummer K.M."/>
            <person name="Pradier J.M."/>
            <person name="Quevillon E."/>
            <person name="Sharon A."/>
            <person name="Simon A."/>
            <person name="ten Have A."/>
            <person name="Tudzynski B."/>
            <person name="Tudzynski P."/>
            <person name="Wincker P."/>
            <person name="Andrew M."/>
            <person name="Anthouard V."/>
            <person name="Beever R.E."/>
            <person name="Beffa R."/>
            <person name="Benoit I."/>
            <person name="Bouzid O."/>
            <person name="Brault B."/>
            <person name="Chen Z."/>
            <person name="Choquer M."/>
            <person name="Collemare J."/>
            <person name="Cotton P."/>
            <person name="Danchin E.G."/>
            <person name="Da Silva C."/>
            <person name="Gautier A."/>
            <person name="Giraud C."/>
            <person name="Giraud T."/>
            <person name="Gonzalez C."/>
            <person name="Grossetete S."/>
            <person name="Guldener U."/>
            <person name="Henrissat B."/>
            <person name="Howlett B.J."/>
            <person name="Kodira C."/>
            <person name="Kretschmer M."/>
            <person name="Lappartient A."/>
            <person name="Leroch M."/>
            <person name="Levis C."/>
            <person name="Mauceli E."/>
            <person name="Neuveglise C."/>
            <person name="Oeser B."/>
            <person name="Pearson M."/>
            <person name="Poulain J."/>
            <person name="Poussereau N."/>
            <person name="Quesneville H."/>
            <person name="Rascle C."/>
            <person name="Schumacher J."/>
            <person name="Segurens B."/>
            <person name="Sexton A."/>
            <person name="Silva E."/>
            <person name="Sirven C."/>
            <person name="Soanes D.M."/>
            <person name="Talbot N.J."/>
            <person name="Templeton M."/>
            <person name="Yandava C."/>
            <person name="Yarden O."/>
            <person name="Zeng Q."/>
            <person name="Rollins J.A."/>
            <person name="Lebrun M.H."/>
            <person name="Dickman M."/>
        </authorList>
    </citation>
    <scope>NUCLEOTIDE SEQUENCE [LARGE SCALE GENOMIC DNA]</scope>
    <source>
        <strain evidence="2 3">B05.10</strain>
    </source>
</reference>
<dbReference type="KEGG" id="bfu:BCIN_06g06060"/>
<reference evidence="2 3" key="3">
    <citation type="journal article" date="2017" name="Mol. Plant Pathol.">
        <title>A gapless genome sequence of the fungus Botrytis cinerea.</title>
        <authorList>
            <person name="Van Kan J.A."/>
            <person name="Stassen J.H."/>
            <person name="Mosbach A."/>
            <person name="Van Der Lee T.A."/>
            <person name="Faino L."/>
            <person name="Farmer A.D."/>
            <person name="Papasotiriou D.G."/>
            <person name="Zhou S."/>
            <person name="Seidl M.F."/>
            <person name="Cottam E."/>
            <person name="Edel D."/>
            <person name="Hahn M."/>
            <person name="Schwartz D.C."/>
            <person name="Dietrich R.A."/>
            <person name="Widdison S."/>
            <person name="Scalliet G."/>
        </authorList>
    </citation>
    <scope>NUCLEOTIDE SEQUENCE [LARGE SCALE GENOMIC DNA]</scope>
    <source>
        <strain evidence="2 3">B05.10</strain>
    </source>
</reference>
<evidence type="ECO:0000313" key="2">
    <source>
        <dbReference type="EMBL" id="ATZ51181.1"/>
    </source>
</evidence>
<gene>
    <name evidence="2" type="ORF">BCIN_06g06060</name>
</gene>
<dbReference type="AlphaFoldDB" id="A0A384JL32"/>
<dbReference type="VEuPathDB" id="FungiDB:Bcin06g06060"/>
<reference evidence="2 3" key="2">
    <citation type="journal article" date="2012" name="Eukaryot. Cell">
        <title>Genome update of Botrytis cinerea strains B05.10 and T4.</title>
        <authorList>
            <person name="Staats M."/>
            <person name="van Kan J.A."/>
        </authorList>
    </citation>
    <scope>NUCLEOTIDE SEQUENCE [LARGE SCALE GENOMIC DNA]</scope>
    <source>
        <strain evidence="2 3">B05.10</strain>
    </source>
</reference>
<dbReference type="GeneID" id="5429696"/>
<dbReference type="RefSeq" id="XP_001549214.1">
    <property type="nucleotide sequence ID" value="XM_001549164.2"/>
</dbReference>
<protein>
    <submittedName>
        <fullName evidence="2">Uncharacterized protein</fullName>
    </submittedName>
</protein>
<sequence length="205" mass="24020">MAFHRVQTWYPSFNDIQPDPNSPFRNVVPQVLDIPLNPQEIRYREICGMLKYAEDNKRAVTKDKKKYSRELRVALMRLDVGGGEGRNGRERMRKVVLLQKVVQSHQSYKNGLMVCEGELWRKEKELKGLLKLRAQENGNAGYYEGRNWWFVAEAEESDEEDDDEDDDEDNDDDDEMDEGDEGEETEGMELECLSEEDEDEEMEIE</sequence>
<accession>A0A384JL32</accession>